<dbReference type="EMBL" id="JARWAL010000023">
    <property type="protein sequence ID" value="MDR5894366.1"/>
    <property type="molecule type" value="Genomic_DNA"/>
</dbReference>
<dbReference type="RefSeq" id="WP_309637662.1">
    <property type="nucleotide sequence ID" value="NZ_JARWAL010000023.1"/>
</dbReference>
<name>A0ABU1GS20_9GAMM</name>
<gene>
    <name evidence="1" type="ORF">QC820_16375</name>
</gene>
<accession>A0ABU1GS20</accession>
<protein>
    <submittedName>
        <fullName evidence="1">Uncharacterized protein</fullName>
    </submittedName>
</protein>
<proteinExistence type="predicted"/>
<organism evidence="1 2">
    <name type="scientific">Halomonas mongoliensis</name>
    <dbReference type="NCBI Taxonomy" id="321265"/>
    <lineage>
        <taxon>Bacteria</taxon>
        <taxon>Pseudomonadati</taxon>
        <taxon>Pseudomonadota</taxon>
        <taxon>Gammaproteobacteria</taxon>
        <taxon>Oceanospirillales</taxon>
        <taxon>Halomonadaceae</taxon>
        <taxon>Halomonas</taxon>
    </lineage>
</organism>
<keyword evidence="2" id="KW-1185">Reference proteome</keyword>
<comment type="caution">
    <text evidence="1">The sequence shown here is derived from an EMBL/GenBank/DDBJ whole genome shotgun (WGS) entry which is preliminary data.</text>
</comment>
<evidence type="ECO:0000313" key="1">
    <source>
        <dbReference type="EMBL" id="MDR5894366.1"/>
    </source>
</evidence>
<sequence>MRLDGYARRNDIVEKKVTSEIIQGIRATFEEAAADRADAHIEHIETAPLPDLIMDDARRFEALSEQEQQVRWERMNAIQRERLRQDQEALADLREARERNAPQYRQRAIDQSWSKYLERYDEDAREAFDEGYEERIQQGQEEIEARARPHIQWLSSGAVGDAMASYDPQSRENGQAHEAAVTAMLTGVSQTAAGIEVLSELLDRPVDDIGSYVWRAFFGNYQPALDMVADYAQGLADWGRRVIGPLRVLMPPSGLTPKVDYPDSRCRQASLP</sequence>
<evidence type="ECO:0000313" key="2">
    <source>
        <dbReference type="Proteomes" id="UP001252270"/>
    </source>
</evidence>
<reference evidence="1 2" key="1">
    <citation type="submission" date="2023-04" db="EMBL/GenBank/DDBJ databases">
        <title>A long-awaited taxogenomic arrangement of the family Halomonadaceae.</title>
        <authorList>
            <person name="De La Haba R."/>
            <person name="Chuvochina M."/>
            <person name="Wittouck S."/>
            <person name="Arahal D.R."/>
            <person name="Sanchez-Porro C."/>
            <person name="Hugenholtz P."/>
            <person name="Ventosa A."/>
        </authorList>
    </citation>
    <scope>NUCLEOTIDE SEQUENCE [LARGE SCALE GENOMIC DNA]</scope>
    <source>
        <strain evidence="1 2">DSM 17332</strain>
    </source>
</reference>
<dbReference type="Proteomes" id="UP001252270">
    <property type="component" value="Unassembled WGS sequence"/>
</dbReference>